<sequence>MKLVIVSDTHMPRMAKKLPRRLIQELKDADGILHAGDWVDLSVLELLEAYAPTDGVAGNNDGRAIIAKFGLRKVLQYGDIRIGLVHGHGSNSRESTENNAFAEFAKDRVDAIIFGHSHIPLLKERNGIMMFNPGSATDKRRQPLYSFGILRIEEGKLNAELVTYEDKS</sequence>
<reference evidence="5" key="1">
    <citation type="journal article" date="2019" name="Int. J. Syst. Evol. Microbiol.">
        <title>The Global Catalogue of Microorganisms (GCM) 10K type strain sequencing project: providing services to taxonomists for standard genome sequencing and annotation.</title>
        <authorList>
            <consortium name="The Broad Institute Genomics Platform"/>
            <consortium name="The Broad Institute Genome Sequencing Center for Infectious Disease"/>
            <person name="Wu L."/>
            <person name="Ma J."/>
        </authorList>
    </citation>
    <scope>NUCLEOTIDE SEQUENCE [LARGE SCALE GENOMIC DNA]</scope>
    <source>
        <strain evidence="5">CGMCC 1.3240</strain>
    </source>
</reference>
<comment type="similarity">
    <text evidence="1 2">Belongs to the metallophosphoesterase superfamily. YfcE family.</text>
</comment>
<dbReference type="PANTHER" id="PTHR11124">
    <property type="entry name" value="VACUOLAR SORTING PROTEIN VPS29"/>
    <property type="match status" value="1"/>
</dbReference>
<dbReference type="RefSeq" id="WP_379190891.1">
    <property type="nucleotide sequence ID" value="NZ_JBHSOW010000093.1"/>
</dbReference>
<accession>A0ABW0W5D7</accession>
<keyword evidence="5" id="KW-1185">Reference proteome</keyword>
<comment type="cofactor">
    <cofactor evidence="2">
        <name>a divalent metal cation</name>
        <dbReference type="ChEBI" id="CHEBI:60240"/>
    </cofactor>
</comment>
<gene>
    <name evidence="4" type="ORF">ACFPYJ_24695</name>
</gene>
<dbReference type="EMBL" id="JBHSOW010000093">
    <property type="protein sequence ID" value="MFC5652254.1"/>
    <property type="molecule type" value="Genomic_DNA"/>
</dbReference>
<dbReference type="InterPro" id="IPR029052">
    <property type="entry name" value="Metallo-depent_PP-like"/>
</dbReference>
<protein>
    <recommendedName>
        <fullName evidence="2">Phosphoesterase</fullName>
        <ecNumber evidence="2">3.1.4.-</ecNumber>
    </recommendedName>
</protein>
<dbReference type="SUPFAM" id="SSF56300">
    <property type="entry name" value="Metallo-dependent phosphatases"/>
    <property type="match status" value="1"/>
</dbReference>
<comment type="caution">
    <text evidence="4">The sequence shown here is derived from an EMBL/GenBank/DDBJ whole genome shotgun (WGS) entry which is preliminary data.</text>
</comment>
<dbReference type="Gene3D" id="3.60.21.10">
    <property type="match status" value="1"/>
</dbReference>
<evidence type="ECO:0000313" key="5">
    <source>
        <dbReference type="Proteomes" id="UP001596047"/>
    </source>
</evidence>
<dbReference type="Proteomes" id="UP001596047">
    <property type="component" value="Unassembled WGS sequence"/>
</dbReference>
<dbReference type="InterPro" id="IPR000979">
    <property type="entry name" value="Phosphodiesterase_MJ0936/Vps29"/>
</dbReference>
<keyword evidence="2" id="KW-0479">Metal-binding</keyword>
<evidence type="ECO:0000256" key="2">
    <source>
        <dbReference type="RuleBase" id="RU362039"/>
    </source>
</evidence>
<evidence type="ECO:0000259" key="3">
    <source>
        <dbReference type="Pfam" id="PF12850"/>
    </source>
</evidence>
<organism evidence="4 5">
    <name type="scientific">Paenibacillus solisilvae</name>
    <dbReference type="NCBI Taxonomy" id="2486751"/>
    <lineage>
        <taxon>Bacteria</taxon>
        <taxon>Bacillati</taxon>
        <taxon>Bacillota</taxon>
        <taxon>Bacilli</taxon>
        <taxon>Bacillales</taxon>
        <taxon>Paenibacillaceae</taxon>
        <taxon>Paenibacillus</taxon>
    </lineage>
</organism>
<dbReference type="NCBIfam" id="TIGR00040">
    <property type="entry name" value="yfcE"/>
    <property type="match status" value="1"/>
</dbReference>
<name>A0ABW0W5D7_9BACL</name>
<dbReference type="EC" id="3.1.4.-" evidence="2"/>
<evidence type="ECO:0000313" key="4">
    <source>
        <dbReference type="EMBL" id="MFC5652254.1"/>
    </source>
</evidence>
<feature type="domain" description="Calcineurin-like phosphoesterase" evidence="3">
    <location>
        <begin position="1"/>
        <end position="154"/>
    </location>
</feature>
<proteinExistence type="inferred from homology"/>
<dbReference type="InterPro" id="IPR024654">
    <property type="entry name" value="Calcineurin-like_PHP_lpxH"/>
</dbReference>
<evidence type="ECO:0000256" key="1">
    <source>
        <dbReference type="ARBA" id="ARBA00008950"/>
    </source>
</evidence>
<dbReference type="Pfam" id="PF12850">
    <property type="entry name" value="Metallophos_2"/>
    <property type="match status" value="1"/>
</dbReference>